<reference evidence="1 2" key="1">
    <citation type="journal article" date="2016" name="Nat. Commun.">
        <title>Thousands of microbial genomes shed light on interconnected biogeochemical processes in an aquifer system.</title>
        <authorList>
            <person name="Anantharaman K."/>
            <person name="Brown C.T."/>
            <person name="Hug L.A."/>
            <person name="Sharon I."/>
            <person name="Castelle C.J."/>
            <person name="Probst A.J."/>
            <person name="Thomas B.C."/>
            <person name="Singh A."/>
            <person name="Wilkins M.J."/>
            <person name="Karaoz U."/>
            <person name="Brodie E.L."/>
            <person name="Williams K.H."/>
            <person name="Hubbard S.S."/>
            <person name="Banfield J.F."/>
        </authorList>
    </citation>
    <scope>NUCLEOTIDE SEQUENCE [LARGE SCALE GENOMIC DNA]</scope>
</reference>
<protein>
    <submittedName>
        <fullName evidence="1">Uncharacterized protein</fullName>
    </submittedName>
</protein>
<sequence length="128" mass="15291">MVTRKKVKNKRINSNKPVSIDWLEKRFARLDKRVENLVDSRVNQLEKNVEHLVDSRIEQLALMTQQGFQHGEDRFDKIDERLEQHEIVLANIAHVLENIELRLSQTAYKVDLDILADRFERIEKRMSR</sequence>
<proteinExistence type="predicted"/>
<organism evidence="1 2">
    <name type="scientific">Candidatus Terrybacteria bacterium RIFCSPLOWO2_01_FULL_40_23</name>
    <dbReference type="NCBI Taxonomy" id="1802366"/>
    <lineage>
        <taxon>Bacteria</taxon>
        <taxon>Candidatus Terryibacteriota</taxon>
    </lineage>
</organism>
<dbReference type="AlphaFoldDB" id="A0A1G2PY60"/>
<dbReference type="Proteomes" id="UP000176951">
    <property type="component" value="Unassembled WGS sequence"/>
</dbReference>
<evidence type="ECO:0000313" key="2">
    <source>
        <dbReference type="Proteomes" id="UP000176951"/>
    </source>
</evidence>
<accession>A0A1G2PY60</accession>
<dbReference type="Gene3D" id="1.20.1270.70">
    <property type="entry name" value="Designed single chain three-helix bundle"/>
    <property type="match status" value="1"/>
</dbReference>
<evidence type="ECO:0000313" key="1">
    <source>
        <dbReference type="EMBL" id="OHA52709.1"/>
    </source>
</evidence>
<dbReference type="EMBL" id="MHSW01000005">
    <property type="protein sequence ID" value="OHA52709.1"/>
    <property type="molecule type" value="Genomic_DNA"/>
</dbReference>
<gene>
    <name evidence="1" type="ORF">A3A97_01030</name>
</gene>
<dbReference type="SUPFAM" id="SSF57997">
    <property type="entry name" value="Tropomyosin"/>
    <property type="match status" value="1"/>
</dbReference>
<name>A0A1G2PY60_9BACT</name>
<comment type="caution">
    <text evidence="1">The sequence shown here is derived from an EMBL/GenBank/DDBJ whole genome shotgun (WGS) entry which is preliminary data.</text>
</comment>